<accession>X0RL11</accession>
<sequence length="137" mass="15046">KFKRIISLKASPIAATPEGITEIRAEVFNLDKIWREPDDNYSVKMAACVESLKGALDNKILTMDTQAPTSQFNPNEKLPDTFTKPAETAADGSAKKGPPSSPDCFGEKELYEKIQANSAQKCTICPFEFQCKESLGL</sequence>
<comment type="caution">
    <text evidence="2">The sequence shown here is derived from an EMBL/GenBank/DDBJ whole genome shotgun (WGS) entry which is preliminary data.</text>
</comment>
<protein>
    <submittedName>
        <fullName evidence="2">Uncharacterized protein</fullName>
    </submittedName>
</protein>
<organism evidence="2">
    <name type="scientific">marine sediment metagenome</name>
    <dbReference type="NCBI Taxonomy" id="412755"/>
    <lineage>
        <taxon>unclassified sequences</taxon>
        <taxon>metagenomes</taxon>
        <taxon>ecological metagenomes</taxon>
    </lineage>
</organism>
<dbReference type="EMBL" id="BARS01003874">
    <property type="protein sequence ID" value="GAF69458.1"/>
    <property type="molecule type" value="Genomic_DNA"/>
</dbReference>
<gene>
    <name evidence="2" type="ORF">S01H1_07521</name>
</gene>
<reference evidence="2" key="1">
    <citation type="journal article" date="2014" name="Front. Microbiol.">
        <title>High frequency of phylogenetically diverse reductive dehalogenase-homologous genes in deep subseafloor sedimentary metagenomes.</title>
        <authorList>
            <person name="Kawai M."/>
            <person name="Futagami T."/>
            <person name="Toyoda A."/>
            <person name="Takaki Y."/>
            <person name="Nishi S."/>
            <person name="Hori S."/>
            <person name="Arai W."/>
            <person name="Tsubouchi T."/>
            <person name="Morono Y."/>
            <person name="Uchiyama I."/>
            <person name="Ito T."/>
            <person name="Fujiyama A."/>
            <person name="Inagaki F."/>
            <person name="Takami H."/>
        </authorList>
    </citation>
    <scope>NUCLEOTIDE SEQUENCE</scope>
    <source>
        <strain evidence="2">Expedition CK06-06</strain>
    </source>
</reference>
<feature type="non-terminal residue" evidence="2">
    <location>
        <position position="1"/>
    </location>
</feature>
<dbReference type="AlphaFoldDB" id="X0RL11"/>
<evidence type="ECO:0000313" key="2">
    <source>
        <dbReference type="EMBL" id="GAF69458.1"/>
    </source>
</evidence>
<feature type="region of interest" description="Disordered" evidence="1">
    <location>
        <begin position="66"/>
        <end position="103"/>
    </location>
</feature>
<evidence type="ECO:0000256" key="1">
    <source>
        <dbReference type="SAM" id="MobiDB-lite"/>
    </source>
</evidence>
<proteinExistence type="predicted"/>
<name>X0RL11_9ZZZZ</name>